<reference evidence="1 2" key="1">
    <citation type="submission" date="2020-08" db="EMBL/GenBank/DDBJ databases">
        <title>Phenotypic and transcriptomic analysis of seven clinical Stenotrophomonas maltophilia isolates identify a small set of shared and commonly regulated genes involved in biofilm lifestyle.</title>
        <authorList>
            <person name="Alio I."/>
            <person name="Gudzuhn M."/>
            <person name="Streit W."/>
        </authorList>
    </citation>
    <scope>NUCLEOTIDE SEQUENCE [LARGE SCALE GENOMIC DNA]</scope>
    <source>
        <strain evidence="1 2">UHH_SKK55</strain>
    </source>
</reference>
<gene>
    <name evidence="1" type="ORF">GPNADHDJ_00919</name>
</gene>
<organism evidence="1 2">
    <name type="scientific">Stenotrophomonas maltophilia</name>
    <name type="common">Pseudomonas maltophilia</name>
    <name type="synonym">Xanthomonas maltophilia</name>
    <dbReference type="NCBI Taxonomy" id="40324"/>
    <lineage>
        <taxon>Bacteria</taxon>
        <taxon>Pseudomonadati</taxon>
        <taxon>Pseudomonadota</taxon>
        <taxon>Gammaproteobacteria</taxon>
        <taxon>Lysobacterales</taxon>
        <taxon>Lysobacteraceae</taxon>
        <taxon>Stenotrophomonas</taxon>
        <taxon>Stenotrophomonas maltophilia group</taxon>
    </lineage>
</organism>
<dbReference type="InterPro" id="IPR036866">
    <property type="entry name" value="RibonucZ/Hydroxyglut_hydro"/>
</dbReference>
<protein>
    <submittedName>
        <fullName evidence="1">Uncharacterized protein</fullName>
    </submittedName>
</protein>
<dbReference type="EMBL" id="CP060025">
    <property type="protein sequence ID" value="QNG76739.1"/>
    <property type="molecule type" value="Genomic_DNA"/>
</dbReference>
<evidence type="ECO:0000313" key="2">
    <source>
        <dbReference type="Proteomes" id="UP000515598"/>
    </source>
</evidence>
<name>A0AAX1ICL6_STEMA</name>
<sequence>MDHYSGRISHAFSFPIDRDVRRLRKWAGSYSELAENTVNEELLQEFEELLRIVHGFHQMGDSWEPLSNLGARLHVDAMQAVNITLLLPPSSVKGEFFASILSGQSAYKQDRDNRLSLAIRFEYAGRTIVLGGDGTYDNWMYIRQRTNRNGTTGEAGISADIVNLPHHGSRRDADPLILDYLFGSHTTGRAGRQNEDPIDQNDRIAIVSADGRSHPHGDVLRHIGARGVRPFCTNLSKVCSPAQPMPNVACHGIEQVLERFVASAAIPTSRPATCQGDICVSISTDGTVSVDRQFNVACAFRGELDFLATQ</sequence>
<dbReference type="Gene3D" id="3.60.15.10">
    <property type="entry name" value="Ribonuclease Z/Hydroxyacylglutathione hydrolase-like"/>
    <property type="match status" value="1"/>
</dbReference>
<proteinExistence type="predicted"/>
<dbReference type="AlphaFoldDB" id="A0AAX1ICL6"/>
<accession>A0AAX1ICL6</accession>
<evidence type="ECO:0000313" key="1">
    <source>
        <dbReference type="EMBL" id="QNG76739.1"/>
    </source>
</evidence>
<dbReference type="Proteomes" id="UP000515598">
    <property type="component" value="Chromosome"/>
</dbReference>